<feature type="region of interest" description="Disordered" evidence="1">
    <location>
        <begin position="109"/>
        <end position="131"/>
    </location>
</feature>
<reference evidence="2" key="3">
    <citation type="submission" date="2025-09" db="UniProtKB">
        <authorList>
            <consortium name="Ensembl"/>
        </authorList>
    </citation>
    <scope>IDENTIFICATION</scope>
</reference>
<feature type="compositionally biased region" description="Polar residues" evidence="1">
    <location>
        <begin position="297"/>
        <end position="309"/>
    </location>
</feature>
<feature type="compositionally biased region" description="Low complexity" evidence="1">
    <location>
        <begin position="275"/>
        <end position="286"/>
    </location>
</feature>
<dbReference type="GeneID" id="103147880"/>
<proteinExistence type="predicted"/>
<dbReference type="STRING" id="48698.ENSPFOP00000028963"/>
<evidence type="ECO:0000313" key="2">
    <source>
        <dbReference type="Ensembl" id="ENSPFOP00000028963.1"/>
    </source>
</evidence>
<name>A0A096MC22_POEFO</name>
<dbReference type="Ensembl" id="ENSPFOT00000031076.1">
    <property type="protein sequence ID" value="ENSPFOP00000028963.1"/>
    <property type="gene ID" value="ENSPFOG00000023081.1"/>
</dbReference>
<dbReference type="EMBL" id="AYCK01011382">
    <property type="status" value="NOT_ANNOTATED_CDS"/>
    <property type="molecule type" value="Genomic_DNA"/>
</dbReference>
<dbReference type="PANTHER" id="PTHR47501">
    <property type="entry name" value="TRANSPOSASE-RELATED"/>
    <property type="match status" value="1"/>
</dbReference>
<protein>
    <submittedName>
        <fullName evidence="2">Uncharacterized LOC103147880</fullName>
    </submittedName>
</protein>
<evidence type="ECO:0000313" key="3">
    <source>
        <dbReference type="Proteomes" id="UP000028760"/>
    </source>
</evidence>
<feature type="region of interest" description="Disordered" evidence="1">
    <location>
        <begin position="1"/>
        <end position="67"/>
    </location>
</feature>
<feature type="compositionally biased region" description="Acidic residues" evidence="1">
    <location>
        <begin position="753"/>
        <end position="764"/>
    </location>
</feature>
<feature type="region of interest" description="Disordered" evidence="1">
    <location>
        <begin position="263"/>
        <end position="309"/>
    </location>
</feature>
<feature type="compositionally biased region" description="Basic and acidic residues" evidence="1">
    <location>
        <begin position="1"/>
        <end position="39"/>
    </location>
</feature>
<reference evidence="2" key="2">
    <citation type="submission" date="2025-08" db="UniProtKB">
        <authorList>
            <consortium name="Ensembl"/>
        </authorList>
    </citation>
    <scope>IDENTIFICATION</scope>
</reference>
<accession>A0A096MC22</accession>
<dbReference type="eggNOG" id="KOG1121">
    <property type="taxonomic scope" value="Eukaryota"/>
</dbReference>
<sequence length="870" mass="98183">MEQLSKQERDFSSHQKKAEPLQIKEEQDGAERQRMRGDQEEQNPPDLKEEQQEFEASQIKEEDEELCVSQDEDHLLLKWKTYTFEVSPVNEEKYHFEPDGNQLDLQDAAEAENQVQEENDSQLKQDDDLEPNGKYWKSLFSGEMHDGFFPQDGRKRRRIHTARLQSVYFVDDPRVEEESTTAAVGEAKFAEVESLESHPWPHLKDYFFFEARDKSNEKTLHFQCVLCQPKKITIKGQAKSLYNLKSHINRKHPAHATQFEEDIKAGSSRGKHRLSVSSSASSQSSQPCAKRARQPSFGETSSKTAGTDVSQSMVDKQIVDLFVHNLLPLHVVESPTFVGLIKMLNPSMTSMSRHILSRSILASHDQLEEHLIRLLEDIPWVATTADCWSAHNKSYLGMTAHWLDPKTRARRHALLACTRVRGHHSSDVLAQAMLDTHSKFNLQDKVTRTTTDNGKNFVKAFVQFGAEAEFLPNIPEAAAESEEDWIQDVDPEAGGVEYISVDATLDKSSSLGLKLPVHMKCAAHTFNLVASVDASEALNCTLFRSAYRKAMSKARALWCLQSRSTVAAACIFEAFKRRLAVPDGTRWNSTYNSVVVLNGLLEKSRDAVNRVMTQLKLQTFTSSDVGFLSEYVQVMCNVAKALDKIQGEDQAYLGSLLPTVAATVMRLKEVKLKRLLHCGPLVDAILAGISKRFGPLLEDLECQLAAAFHPKFRLFWLEQFNNSQVGRVTKAMEAVVQTALSALSEEGSNTSSNEEEEGEEEDDFFSNITRSCDDRSHRSLKWKAQNLVKTWLEAGSKDAMTDRAFLGEQVLIDLFTKYNTPVPSSAAVWHLFCQSHDILRAGVSDVGFESLMFMKGNQHHMDDMTKAQLE</sequence>
<dbReference type="AlphaFoldDB" id="A0A096MC22"/>
<dbReference type="Proteomes" id="UP000028760">
    <property type="component" value="Unassembled WGS sequence"/>
</dbReference>
<dbReference type="GeneTree" id="ENSGT00940000164914"/>
<organism evidence="2 3">
    <name type="scientific">Poecilia formosa</name>
    <name type="common">Amazon molly</name>
    <name type="synonym">Limia formosa</name>
    <dbReference type="NCBI Taxonomy" id="48698"/>
    <lineage>
        <taxon>Eukaryota</taxon>
        <taxon>Metazoa</taxon>
        <taxon>Chordata</taxon>
        <taxon>Craniata</taxon>
        <taxon>Vertebrata</taxon>
        <taxon>Euteleostomi</taxon>
        <taxon>Actinopterygii</taxon>
        <taxon>Neopterygii</taxon>
        <taxon>Teleostei</taxon>
        <taxon>Neoteleostei</taxon>
        <taxon>Acanthomorphata</taxon>
        <taxon>Ovalentaria</taxon>
        <taxon>Atherinomorphae</taxon>
        <taxon>Cyprinodontiformes</taxon>
        <taxon>Poeciliidae</taxon>
        <taxon>Poeciliinae</taxon>
        <taxon>Poecilia</taxon>
    </lineage>
</organism>
<evidence type="ECO:0000256" key="1">
    <source>
        <dbReference type="SAM" id="MobiDB-lite"/>
    </source>
</evidence>
<reference evidence="3" key="1">
    <citation type="submission" date="2013-10" db="EMBL/GenBank/DDBJ databases">
        <authorList>
            <person name="Schartl M."/>
            <person name="Warren W."/>
        </authorList>
    </citation>
    <scope>NUCLEOTIDE SEQUENCE [LARGE SCALE GENOMIC DNA]</scope>
    <source>
        <strain evidence="3">female</strain>
    </source>
</reference>
<feature type="region of interest" description="Disordered" evidence="1">
    <location>
        <begin position="743"/>
        <end position="765"/>
    </location>
</feature>
<dbReference type="SUPFAM" id="SSF53098">
    <property type="entry name" value="Ribonuclease H-like"/>
    <property type="match status" value="1"/>
</dbReference>
<dbReference type="PANTHER" id="PTHR47501:SF5">
    <property type="entry name" value="HAT C-TERMINAL DIMERISATION DOMAIN-CONTAINING PROTEIN"/>
    <property type="match status" value="1"/>
</dbReference>
<feature type="compositionally biased region" description="Acidic residues" evidence="1">
    <location>
        <begin position="109"/>
        <end position="120"/>
    </location>
</feature>
<dbReference type="InterPro" id="IPR012337">
    <property type="entry name" value="RNaseH-like_sf"/>
</dbReference>
<dbReference type="RefSeq" id="XP_007566496.1">
    <property type="nucleotide sequence ID" value="XM_007566434.2"/>
</dbReference>
<keyword evidence="3" id="KW-1185">Reference proteome</keyword>
<dbReference type="OMA" id="SLKWKAQ"/>